<gene>
    <name evidence="1" type="ORF">K435DRAFT_970907</name>
</gene>
<dbReference type="AlphaFoldDB" id="A0A4S8L8W7"/>
<organism evidence="1 2">
    <name type="scientific">Dendrothele bispora (strain CBS 962.96)</name>
    <dbReference type="NCBI Taxonomy" id="1314807"/>
    <lineage>
        <taxon>Eukaryota</taxon>
        <taxon>Fungi</taxon>
        <taxon>Dikarya</taxon>
        <taxon>Basidiomycota</taxon>
        <taxon>Agaricomycotina</taxon>
        <taxon>Agaricomycetes</taxon>
        <taxon>Agaricomycetidae</taxon>
        <taxon>Agaricales</taxon>
        <taxon>Agaricales incertae sedis</taxon>
        <taxon>Dendrothele</taxon>
    </lineage>
</organism>
<protein>
    <recommendedName>
        <fullName evidence="3">F-box domain-containing protein</fullName>
    </recommendedName>
</protein>
<name>A0A4S8L8W7_DENBC</name>
<dbReference type="InterPro" id="IPR032675">
    <property type="entry name" value="LRR_dom_sf"/>
</dbReference>
<sequence length="372" mass="42584">MLQPTSFVSSMPDPFPQELVDRIIDEVRYVHRYETHRKAIWKACSSVCRSWRTRAMHHLVRSFSLNLSGTRDNITIKEIQALPRLIKFKAPPTFPASFVTRVCISCAYKFKIVQEVMCSLHLYPNLRELNLHYVPFSDFSRSKFKTLSKALDRFPPPPLHRLELHNTSFIDPEHFLSFIGMSHFSTLTVLGLFTVKYEGIFDCWLDGALIKHDPLSGEPSFASATSLSLREGCQNTGRLIMDIIRILGKSITELELEIDHVQGWDFDPNQFPSLRRLSLTFDRLSLIALNLLGRLTVLNALTHFSLRVIGSFQYFWMDKPDREKIIQGLDHALTPISRMPSIQEIVVPKLPGAFESLIESRKTGHLVEGDCG</sequence>
<evidence type="ECO:0000313" key="1">
    <source>
        <dbReference type="EMBL" id="THU85010.1"/>
    </source>
</evidence>
<dbReference type="Gene3D" id="3.80.10.10">
    <property type="entry name" value="Ribonuclease Inhibitor"/>
    <property type="match status" value="1"/>
</dbReference>
<dbReference type="Proteomes" id="UP000297245">
    <property type="component" value="Unassembled WGS sequence"/>
</dbReference>
<dbReference type="SUPFAM" id="SSF52047">
    <property type="entry name" value="RNI-like"/>
    <property type="match status" value="1"/>
</dbReference>
<reference evidence="1 2" key="1">
    <citation type="journal article" date="2019" name="Nat. Ecol. Evol.">
        <title>Megaphylogeny resolves global patterns of mushroom evolution.</title>
        <authorList>
            <person name="Varga T."/>
            <person name="Krizsan K."/>
            <person name="Foldi C."/>
            <person name="Dima B."/>
            <person name="Sanchez-Garcia M."/>
            <person name="Sanchez-Ramirez S."/>
            <person name="Szollosi G.J."/>
            <person name="Szarkandi J.G."/>
            <person name="Papp V."/>
            <person name="Albert L."/>
            <person name="Andreopoulos W."/>
            <person name="Angelini C."/>
            <person name="Antonin V."/>
            <person name="Barry K.W."/>
            <person name="Bougher N.L."/>
            <person name="Buchanan P."/>
            <person name="Buyck B."/>
            <person name="Bense V."/>
            <person name="Catcheside P."/>
            <person name="Chovatia M."/>
            <person name="Cooper J."/>
            <person name="Damon W."/>
            <person name="Desjardin D."/>
            <person name="Finy P."/>
            <person name="Geml J."/>
            <person name="Haridas S."/>
            <person name="Hughes K."/>
            <person name="Justo A."/>
            <person name="Karasinski D."/>
            <person name="Kautmanova I."/>
            <person name="Kiss B."/>
            <person name="Kocsube S."/>
            <person name="Kotiranta H."/>
            <person name="LaButti K.M."/>
            <person name="Lechner B.E."/>
            <person name="Liimatainen K."/>
            <person name="Lipzen A."/>
            <person name="Lukacs Z."/>
            <person name="Mihaltcheva S."/>
            <person name="Morgado L.N."/>
            <person name="Niskanen T."/>
            <person name="Noordeloos M.E."/>
            <person name="Ohm R.A."/>
            <person name="Ortiz-Santana B."/>
            <person name="Ovrebo C."/>
            <person name="Racz N."/>
            <person name="Riley R."/>
            <person name="Savchenko A."/>
            <person name="Shiryaev A."/>
            <person name="Soop K."/>
            <person name="Spirin V."/>
            <person name="Szebenyi C."/>
            <person name="Tomsovsky M."/>
            <person name="Tulloss R.E."/>
            <person name="Uehling J."/>
            <person name="Grigoriev I.V."/>
            <person name="Vagvolgyi C."/>
            <person name="Papp T."/>
            <person name="Martin F.M."/>
            <person name="Miettinen O."/>
            <person name="Hibbett D.S."/>
            <person name="Nagy L.G."/>
        </authorList>
    </citation>
    <scope>NUCLEOTIDE SEQUENCE [LARGE SCALE GENOMIC DNA]</scope>
    <source>
        <strain evidence="1 2">CBS 962.96</strain>
    </source>
</reference>
<accession>A0A4S8L8W7</accession>
<keyword evidence="2" id="KW-1185">Reference proteome</keyword>
<evidence type="ECO:0000313" key="2">
    <source>
        <dbReference type="Proteomes" id="UP000297245"/>
    </source>
</evidence>
<dbReference type="EMBL" id="ML179569">
    <property type="protein sequence ID" value="THU85010.1"/>
    <property type="molecule type" value="Genomic_DNA"/>
</dbReference>
<evidence type="ECO:0008006" key="3">
    <source>
        <dbReference type="Google" id="ProtNLM"/>
    </source>
</evidence>
<dbReference type="OrthoDB" id="2788229at2759"/>
<proteinExistence type="predicted"/>